<comment type="caution">
    <text evidence="2">The sequence shown here is derived from an EMBL/GenBank/DDBJ whole genome shotgun (WGS) entry which is preliminary data.</text>
</comment>
<name>A0A3M7P789_BRAPC</name>
<dbReference type="EMBL" id="REGN01012934">
    <property type="protein sequence ID" value="RMZ94607.1"/>
    <property type="molecule type" value="Genomic_DNA"/>
</dbReference>
<organism evidence="2 3">
    <name type="scientific">Brachionus plicatilis</name>
    <name type="common">Marine rotifer</name>
    <name type="synonym">Brachionus muelleri</name>
    <dbReference type="NCBI Taxonomy" id="10195"/>
    <lineage>
        <taxon>Eukaryota</taxon>
        <taxon>Metazoa</taxon>
        <taxon>Spiralia</taxon>
        <taxon>Gnathifera</taxon>
        <taxon>Rotifera</taxon>
        <taxon>Eurotatoria</taxon>
        <taxon>Monogononta</taxon>
        <taxon>Pseudotrocha</taxon>
        <taxon>Ploima</taxon>
        <taxon>Brachionidae</taxon>
        <taxon>Brachionus</taxon>
    </lineage>
</organism>
<evidence type="ECO:0000313" key="3">
    <source>
        <dbReference type="Proteomes" id="UP000276133"/>
    </source>
</evidence>
<reference evidence="2 3" key="1">
    <citation type="journal article" date="2018" name="Sci. Rep.">
        <title>Genomic signatures of local adaptation to the degree of environmental predictability in rotifers.</title>
        <authorList>
            <person name="Franch-Gras L."/>
            <person name="Hahn C."/>
            <person name="Garcia-Roger E.M."/>
            <person name="Carmona M.J."/>
            <person name="Serra M."/>
            <person name="Gomez A."/>
        </authorList>
    </citation>
    <scope>NUCLEOTIDE SEQUENCE [LARGE SCALE GENOMIC DNA]</scope>
    <source>
        <strain evidence="2">HYR1</strain>
    </source>
</reference>
<protein>
    <submittedName>
        <fullName evidence="2">Uncharacterized protein</fullName>
    </submittedName>
</protein>
<evidence type="ECO:0000256" key="1">
    <source>
        <dbReference type="SAM" id="MobiDB-lite"/>
    </source>
</evidence>
<keyword evidence="3" id="KW-1185">Reference proteome</keyword>
<dbReference type="AlphaFoldDB" id="A0A3M7P789"/>
<proteinExistence type="predicted"/>
<gene>
    <name evidence="2" type="ORF">BpHYR1_027253</name>
</gene>
<evidence type="ECO:0000313" key="2">
    <source>
        <dbReference type="EMBL" id="RMZ94607.1"/>
    </source>
</evidence>
<dbReference type="Proteomes" id="UP000276133">
    <property type="component" value="Unassembled WGS sequence"/>
</dbReference>
<accession>A0A3M7P789</accession>
<sequence>MSSLYKQPLEDEYPMNHDQPPPMLNLTREKRILMCFSKKYSKIWEDRWLNLIELIKDIFENNYLFDYLCRAKAASVELFNF</sequence>
<feature type="region of interest" description="Disordered" evidence="1">
    <location>
        <begin position="1"/>
        <end position="22"/>
    </location>
</feature>